<comment type="caution">
    <text evidence="1">The sequence shown here is derived from an EMBL/GenBank/DDBJ whole genome shotgun (WGS) entry which is preliminary data.</text>
</comment>
<dbReference type="EMBL" id="BROD01000002">
    <property type="protein sequence ID" value="GKX68967.1"/>
    <property type="molecule type" value="Genomic_DNA"/>
</dbReference>
<keyword evidence="2" id="KW-1185">Reference proteome</keyword>
<evidence type="ECO:0000313" key="2">
    <source>
        <dbReference type="Proteomes" id="UP001058074"/>
    </source>
</evidence>
<protein>
    <submittedName>
        <fullName evidence="1">Uncharacterized protein</fullName>
    </submittedName>
</protein>
<gene>
    <name evidence="1" type="ORF">rsdtw13_42250</name>
</gene>
<evidence type="ECO:0000313" key="1">
    <source>
        <dbReference type="EMBL" id="GKX68967.1"/>
    </source>
</evidence>
<proteinExistence type="predicted"/>
<organism evidence="1 2">
    <name type="scientific">Inconstantimicrobium mannanitabidum</name>
    <dbReference type="NCBI Taxonomy" id="1604901"/>
    <lineage>
        <taxon>Bacteria</taxon>
        <taxon>Bacillati</taxon>
        <taxon>Bacillota</taxon>
        <taxon>Clostridia</taxon>
        <taxon>Eubacteriales</taxon>
        <taxon>Clostridiaceae</taxon>
        <taxon>Inconstantimicrobium</taxon>
    </lineage>
</organism>
<accession>A0ACB5RIQ3</accession>
<reference evidence="1" key="1">
    <citation type="journal article" date="2025" name="Int. J. Syst. Evol. Microbiol.">
        <title>Inconstantimicrobium mannanitabidum sp. nov., a novel member of the family Clostridiaceae isolated from anoxic soil under the treatment of reductive soil disinfestation.</title>
        <authorList>
            <person name="Ueki A."/>
            <person name="Tonouchi A."/>
            <person name="Honma S."/>
            <person name="Kaku N."/>
            <person name="Ueki K."/>
        </authorList>
    </citation>
    <scope>NUCLEOTIDE SEQUENCE</scope>
    <source>
        <strain evidence="1">TW13</strain>
    </source>
</reference>
<sequence length="220" mass="25244">MKKVLKNFLWSLGITLLIILIALVGNELLTHKNNLITKEGFVLFSQYNNVSDSIPKVQNILEKFPQLKIYLENDLNKKVNDPDTIKKFGNIAGLYENNNIYISTLNNSTTLFHELGHAIDAYMGCYSALGYAAEDFRYTLSSNDDFKKLYEKYKNTSIFTEYGRNPSSDTRKCLSEGFAEMFANYISDRNKVDKEVATYFDNIVKMINELKPTEVVHSLK</sequence>
<dbReference type="Proteomes" id="UP001058074">
    <property type="component" value="Unassembled WGS sequence"/>
</dbReference>
<name>A0ACB5RIQ3_9CLOT</name>